<organism evidence="1 2">
    <name type="scientific">Streptococcus mitis</name>
    <dbReference type="NCBI Taxonomy" id="28037"/>
    <lineage>
        <taxon>Bacteria</taxon>
        <taxon>Bacillati</taxon>
        <taxon>Bacillota</taxon>
        <taxon>Bacilli</taxon>
        <taxon>Lactobacillales</taxon>
        <taxon>Streptococcaceae</taxon>
        <taxon>Streptococcus</taxon>
        <taxon>Streptococcus mitis group</taxon>
    </lineage>
</organism>
<protein>
    <submittedName>
        <fullName evidence="1">Uncharacterized protein</fullName>
    </submittedName>
</protein>
<gene>
    <name evidence="1" type="ORF">SMIM3I_01414</name>
</gene>
<reference evidence="1 2" key="1">
    <citation type="submission" date="2016-01" db="EMBL/GenBank/DDBJ databases">
        <title>Highly variable Streptococcus oralis 1 are common among viridans streptococci isolated from primates.</title>
        <authorList>
            <person name="Denapaite D."/>
            <person name="Rieger M."/>
            <person name="Koendgen S."/>
            <person name="Brueckner R."/>
            <person name="Ochigava I."/>
            <person name="Kappeler P."/>
            <person name="Maetz-Rensing K."/>
            <person name="Leendertz F."/>
        </authorList>
    </citation>
    <scope>NUCLEOTIDE SEQUENCE [LARGE SCALE GENOMIC DNA]</scope>
    <source>
        <strain evidence="1 2">M3-1</strain>
    </source>
</reference>
<evidence type="ECO:0000313" key="2">
    <source>
        <dbReference type="Proteomes" id="UP000075442"/>
    </source>
</evidence>
<comment type="caution">
    <text evidence="1">The sequence shown here is derived from an EMBL/GenBank/DDBJ whole genome shotgun (WGS) entry which is preliminary data.</text>
</comment>
<dbReference type="Proteomes" id="UP000075442">
    <property type="component" value="Unassembled WGS sequence"/>
</dbReference>
<accession>A0A150NPY5</accession>
<name>A0A150NPY5_STRMT</name>
<evidence type="ECO:0000313" key="1">
    <source>
        <dbReference type="EMBL" id="KYF37594.1"/>
    </source>
</evidence>
<proteinExistence type="predicted"/>
<dbReference type="EMBL" id="LROU01000048">
    <property type="protein sequence ID" value="KYF37594.1"/>
    <property type="molecule type" value="Genomic_DNA"/>
</dbReference>
<sequence>MKTLGFITWYFSLLNRLGSLTSPICTWTIVSHTRLISSSREVSLCCSQFTSRQGTLWNVVVMSSVRDDISITSILYNIRCIKDVAIISSIATLRLSKRHCTIRCWCIVSMTLFLAFNFVLRTNVIRMCHILKVNIILTIHLDNVTTFDFVNNISVFKLIIGIFHQKFFTENRIKRNFPIIIMEMITV</sequence>
<dbReference type="AlphaFoldDB" id="A0A150NPY5"/>